<feature type="region of interest" description="Disordered" evidence="1">
    <location>
        <begin position="1"/>
        <end position="29"/>
    </location>
</feature>
<dbReference type="EMBL" id="LFMY01000003">
    <property type="protein sequence ID" value="OKL62351.1"/>
    <property type="molecule type" value="Genomic_DNA"/>
</dbReference>
<keyword evidence="4" id="KW-1185">Reference proteome</keyword>
<evidence type="ECO:0000313" key="3">
    <source>
        <dbReference type="EMBL" id="OKL62351.1"/>
    </source>
</evidence>
<keyword evidence="2" id="KW-1133">Transmembrane helix</keyword>
<evidence type="ECO:0000256" key="2">
    <source>
        <dbReference type="SAM" id="Phobius"/>
    </source>
</evidence>
<evidence type="ECO:0000313" key="4">
    <source>
        <dbReference type="Proteomes" id="UP000214365"/>
    </source>
</evidence>
<sequence length="284" mass="31346">MSQSQGMSLSTPFDTGSLYRPQTNDTAMDSSANSIYSEKAALLYPSEDGSHPGFAPEQTLSRGLQVPSKTYRLTSGFEYPTVLSKYNVSQEDWTQFTREITESAKMSSQQWRTVIGLGIGTMAIGGIMVGFFGAIPAMMVAKRKRANNESRNLAAAMGVSPSLSSSAKGTEERDGEDERESSLAFQINQWNETFFKPRGLLIRIDMPYDDAALEDKLDVSVNSSPNSSRKGSVSSIEKEDREKARWKARERCRIVIIPTNRDTDTLSQATTLASESPYIPAVYE</sequence>
<dbReference type="RefSeq" id="XP_020122472.1">
    <property type="nucleotide sequence ID" value="XM_020265187.1"/>
</dbReference>
<dbReference type="InterPro" id="IPR028018">
    <property type="entry name" value="DUF4646"/>
</dbReference>
<feature type="compositionally biased region" description="Polar residues" evidence="1">
    <location>
        <begin position="220"/>
        <end position="235"/>
    </location>
</feature>
<keyword evidence="2" id="KW-0472">Membrane</keyword>
<organism evidence="3 4">
    <name type="scientific">Talaromyces atroroseus</name>
    <dbReference type="NCBI Taxonomy" id="1441469"/>
    <lineage>
        <taxon>Eukaryota</taxon>
        <taxon>Fungi</taxon>
        <taxon>Dikarya</taxon>
        <taxon>Ascomycota</taxon>
        <taxon>Pezizomycotina</taxon>
        <taxon>Eurotiomycetes</taxon>
        <taxon>Eurotiomycetidae</taxon>
        <taxon>Eurotiales</taxon>
        <taxon>Trichocomaceae</taxon>
        <taxon>Talaromyces</taxon>
        <taxon>Talaromyces sect. Trachyspermi</taxon>
    </lineage>
</organism>
<dbReference type="OrthoDB" id="252020at2759"/>
<keyword evidence="2" id="KW-0812">Transmembrane</keyword>
<gene>
    <name evidence="3" type="ORF">UA08_02225</name>
</gene>
<dbReference type="Proteomes" id="UP000214365">
    <property type="component" value="Unassembled WGS sequence"/>
</dbReference>
<dbReference type="Pfam" id="PF15496">
    <property type="entry name" value="DUF4646"/>
    <property type="match status" value="1"/>
</dbReference>
<feature type="region of interest" description="Disordered" evidence="1">
    <location>
        <begin position="155"/>
        <end position="182"/>
    </location>
</feature>
<dbReference type="AlphaFoldDB" id="A0A225ALA2"/>
<name>A0A225ALA2_TALAT</name>
<feature type="region of interest" description="Disordered" evidence="1">
    <location>
        <begin position="220"/>
        <end position="241"/>
    </location>
</feature>
<reference evidence="3 4" key="1">
    <citation type="submission" date="2015-06" db="EMBL/GenBank/DDBJ databases">
        <title>Talaromyces atroroseus IBT 11181 draft genome.</title>
        <authorList>
            <person name="Rasmussen K.B."/>
            <person name="Rasmussen S."/>
            <person name="Petersen B."/>
            <person name="Sicheritz-Ponten T."/>
            <person name="Mortensen U.H."/>
            <person name="Thrane U."/>
        </authorList>
    </citation>
    <scope>NUCLEOTIDE SEQUENCE [LARGE SCALE GENOMIC DNA]</scope>
    <source>
        <strain evidence="3 4">IBT 11181</strain>
    </source>
</reference>
<protein>
    <submittedName>
        <fullName evidence="3">Uncharacterized protein</fullName>
    </submittedName>
</protein>
<dbReference type="GeneID" id="31001980"/>
<proteinExistence type="predicted"/>
<feature type="transmembrane region" description="Helical" evidence="2">
    <location>
        <begin position="114"/>
        <end position="141"/>
    </location>
</feature>
<accession>A0A225ALA2</accession>
<evidence type="ECO:0000256" key="1">
    <source>
        <dbReference type="SAM" id="MobiDB-lite"/>
    </source>
</evidence>
<comment type="caution">
    <text evidence="3">The sequence shown here is derived from an EMBL/GenBank/DDBJ whole genome shotgun (WGS) entry which is preliminary data.</text>
</comment>